<organism evidence="1">
    <name type="scientific">Myoviridae sp. ctkfK18</name>
    <dbReference type="NCBI Taxonomy" id="2825165"/>
    <lineage>
        <taxon>Viruses</taxon>
        <taxon>Duplodnaviria</taxon>
        <taxon>Heunggongvirae</taxon>
        <taxon>Uroviricota</taxon>
        <taxon>Caudoviricetes</taxon>
    </lineage>
</organism>
<dbReference type="EMBL" id="BK016265">
    <property type="protein sequence ID" value="DAG05850.1"/>
    <property type="molecule type" value="Genomic_DNA"/>
</dbReference>
<accession>A0A8S5VGF3</accession>
<proteinExistence type="predicted"/>
<evidence type="ECO:0000313" key="1">
    <source>
        <dbReference type="EMBL" id="DAG05850.1"/>
    </source>
</evidence>
<reference evidence="1" key="1">
    <citation type="journal article" date="2021" name="Proc. Natl. Acad. Sci. U.S.A.">
        <title>A Catalog of Tens of Thousands of Viruses from Human Metagenomes Reveals Hidden Associations with Chronic Diseases.</title>
        <authorList>
            <person name="Tisza M.J."/>
            <person name="Buck C.B."/>
        </authorList>
    </citation>
    <scope>NUCLEOTIDE SEQUENCE</scope>
    <source>
        <strain evidence="1">CtkfK18</strain>
    </source>
</reference>
<protein>
    <submittedName>
        <fullName evidence="1">Uncharacterized protein</fullName>
    </submittedName>
</protein>
<sequence>MERKNGNSYFPCFKKKIISKILDGINLKYGYYHPFLFIFG</sequence>
<name>A0A8S5VGF3_9CAUD</name>